<evidence type="ECO:0000259" key="6">
    <source>
        <dbReference type="PROSITE" id="PS51194"/>
    </source>
</evidence>
<dbReference type="PANTHER" id="PTHR45626:SF14">
    <property type="entry name" value="ATP-DEPENDENT DNA HELICASE (EUROFUNG)"/>
    <property type="match status" value="1"/>
</dbReference>
<keyword evidence="3" id="KW-0067">ATP-binding</keyword>
<dbReference type="OrthoDB" id="423559at2759"/>
<feature type="domain" description="Helicase C-terminal" evidence="6">
    <location>
        <begin position="578"/>
        <end position="742"/>
    </location>
</feature>
<dbReference type="InterPro" id="IPR027417">
    <property type="entry name" value="P-loop_NTPase"/>
</dbReference>
<dbReference type="AlphaFoldDB" id="A0A8H5FPB7"/>
<dbReference type="PROSITE" id="PS51192">
    <property type="entry name" value="HELICASE_ATP_BIND_1"/>
    <property type="match status" value="1"/>
</dbReference>
<evidence type="ECO:0000256" key="1">
    <source>
        <dbReference type="ARBA" id="ARBA00022741"/>
    </source>
</evidence>
<dbReference type="GO" id="GO:0005634">
    <property type="term" value="C:nucleus"/>
    <property type="evidence" value="ECO:0007669"/>
    <property type="project" value="TreeGrafter"/>
</dbReference>
<dbReference type="InterPro" id="IPR038718">
    <property type="entry name" value="SNF2-like_sf"/>
</dbReference>
<reference evidence="7 8" key="1">
    <citation type="journal article" date="2020" name="ISME J.">
        <title>Uncovering the hidden diversity of litter-decomposition mechanisms in mushroom-forming fungi.</title>
        <authorList>
            <person name="Floudas D."/>
            <person name="Bentzer J."/>
            <person name="Ahren D."/>
            <person name="Johansson T."/>
            <person name="Persson P."/>
            <person name="Tunlid A."/>
        </authorList>
    </citation>
    <scope>NUCLEOTIDE SEQUENCE [LARGE SCALE GENOMIC DNA]</scope>
    <source>
        <strain evidence="7 8">CBS 291.85</strain>
    </source>
</reference>
<dbReference type="InterPro" id="IPR050628">
    <property type="entry name" value="SNF2_RAD54_helicase_TF"/>
</dbReference>
<comment type="caution">
    <text evidence="7">The sequence shown here is derived from an EMBL/GenBank/DDBJ whole genome shotgun (WGS) entry which is preliminary data.</text>
</comment>
<dbReference type="GO" id="GO:0006281">
    <property type="term" value="P:DNA repair"/>
    <property type="evidence" value="ECO:0007669"/>
    <property type="project" value="TreeGrafter"/>
</dbReference>
<dbReference type="InterPro" id="IPR001650">
    <property type="entry name" value="Helicase_C-like"/>
</dbReference>
<sequence>MGPDLSVPYTSKVVRHSEQRPPGRIMIADCPPSSRSSLSSLSSDSPSPTISPRKPRRFSKKIVLTSDEESEESVELQKDSEGNESDVFGTEVDNPGVEEKSSVKWVGIGSDEDDDESELESVDTNPSLADLCDNGTIRSLDDELASGEDAVVKGFKEGYKLLHHQAIGRRWMQRREDPVTEKTGGILADDMGLGKTIQILARIAEGEASKDDLEAGWAGATLVVCPLALVRQWALEVQRITEHLVTTTHQSSTRTSDPEVLQTANIVITTYDVIRAEYNAFQASSSRGANARRSQVGSDSDEESFSSNKHPRVKSKKDALFRVKWFRIVLDEAHTIKNWKTKSAIACCALEANFRWALTGTPMQNDVTELFSLFKFLRISPIGSWECFNDRIAKPIQNGQGTVLQQIMLRRLKDDTLNGEPLVKLPARNLHVVSCHFSPFELQFYNRLKARMEHAKDRLIAVAADSGKSANYMTVRLMLLRLRQACDHPSLVIGDYRDDLQGSHSTGSKEISDEVIDEDNLVGAFKNLTATPRCTICGTHNVPEKNGANTICLDCSPLANLIRQQNHGRLGTSAKIRKILELLAQVEKNSQGRDKTIIFSQFISMLDLIQSFLTPEGINFVRYDGAMKLQEREKAIEAMNANDKVKVILISFKAGSTGLNLTACNNVILVDLWWNPALEDQAFDRAHRLGQTKDVNIYKLKIDGTVEERILELQETKRNLTLTALSGEDKSQDVHLGVTELLGLFRSYEED</sequence>
<organism evidence="7 8">
    <name type="scientific">Tetrapyrgos nigripes</name>
    <dbReference type="NCBI Taxonomy" id="182062"/>
    <lineage>
        <taxon>Eukaryota</taxon>
        <taxon>Fungi</taxon>
        <taxon>Dikarya</taxon>
        <taxon>Basidiomycota</taxon>
        <taxon>Agaricomycotina</taxon>
        <taxon>Agaricomycetes</taxon>
        <taxon>Agaricomycetidae</taxon>
        <taxon>Agaricales</taxon>
        <taxon>Marasmiineae</taxon>
        <taxon>Marasmiaceae</taxon>
        <taxon>Tetrapyrgos</taxon>
    </lineage>
</organism>
<dbReference type="CDD" id="cd18008">
    <property type="entry name" value="DEXDc_SHPRH-like"/>
    <property type="match status" value="1"/>
</dbReference>
<dbReference type="SUPFAM" id="SSF52540">
    <property type="entry name" value="P-loop containing nucleoside triphosphate hydrolases"/>
    <property type="match status" value="2"/>
</dbReference>
<accession>A0A8H5FPB7</accession>
<feature type="region of interest" description="Disordered" evidence="4">
    <location>
        <begin position="1"/>
        <end position="95"/>
    </location>
</feature>
<feature type="region of interest" description="Disordered" evidence="4">
    <location>
        <begin position="289"/>
        <end position="311"/>
    </location>
</feature>
<dbReference type="Gene3D" id="3.40.50.300">
    <property type="entry name" value="P-loop containing nucleotide triphosphate hydrolases"/>
    <property type="match status" value="1"/>
</dbReference>
<dbReference type="Pfam" id="PF00176">
    <property type="entry name" value="SNF2-rel_dom"/>
    <property type="match status" value="1"/>
</dbReference>
<dbReference type="InterPro" id="IPR049730">
    <property type="entry name" value="SNF2/RAD54-like_C"/>
</dbReference>
<evidence type="ECO:0000259" key="5">
    <source>
        <dbReference type="PROSITE" id="PS51192"/>
    </source>
</evidence>
<dbReference type="EMBL" id="JAACJM010000134">
    <property type="protein sequence ID" value="KAF5343753.1"/>
    <property type="molecule type" value="Genomic_DNA"/>
</dbReference>
<evidence type="ECO:0000313" key="8">
    <source>
        <dbReference type="Proteomes" id="UP000559256"/>
    </source>
</evidence>
<keyword evidence="2" id="KW-0378">Hydrolase</keyword>
<gene>
    <name evidence="7" type="ORF">D9758_015343</name>
</gene>
<name>A0A8H5FPB7_9AGAR</name>
<dbReference type="Proteomes" id="UP000559256">
    <property type="component" value="Unassembled WGS sequence"/>
</dbReference>
<dbReference type="GO" id="GO:0008094">
    <property type="term" value="F:ATP-dependent activity, acting on DNA"/>
    <property type="evidence" value="ECO:0007669"/>
    <property type="project" value="TreeGrafter"/>
</dbReference>
<feature type="compositionally biased region" description="Low complexity" evidence="4">
    <location>
        <begin position="31"/>
        <end position="52"/>
    </location>
</feature>
<feature type="domain" description="Helicase ATP-binding" evidence="5">
    <location>
        <begin position="176"/>
        <end position="380"/>
    </location>
</feature>
<dbReference type="PANTHER" id="PTHR45626">
    <property type="entry name" value="TRANSCRIPTION TERMINATION FACTOR 2-RELATED"/>
    <property type="match status" value="1"/>
</dbReference>
<evidence type="ECO:0000313" key="7">
    <source>
        <dbReference type="EMBL" id="KAF5343753.1"/>
    </source>
</evidence>
<dbReference type="InterPro" id="IPR000330">
    <property type="entry name" value="SNF2_N"/>
</dbReference>
<evidence type="ECO:0000256" key="4">
    <source>
        <dbReference type="SAM" id="MobiDB-lite"/>
    </source>
</evidence>
<keyword evidence="8" id="KW-1185">Reference proteome</keyword>
<dbReference type="CDD" id="cd18793">
    <property type="entry name" value="SF2_C_SNF"/>
    <property type="match status" value="1"/>
</dbReference>
<dbReference type="SMART" id="SM00487">
    <property type="entry name" value="DEXDc"/>
    <property type="match status" value="1"/>
</dbReference>
<keyword evidence="1" id="KW-0547">Nucleotide-binding</keyword>
<dbReference type="GO" id="GO:0005524">
    <property type="term" value="F:ATP binding"/>
    <property type="evidence" value="ECO:0007669"/>
    <property type="project" value="UniProtKB-KW"/>
</dbReference>
<dbReference type="GO" id="GO:0016787">
    <property type="term" value="F:hydrolase activity"/>
    <property type="evidence" value="ECO:0007669"/>
    <property type="project" value="UniProtKB-KW"/>
</dbReference>
<dbReference type="Pfam" id="PF00271">
    <property type="entry name" value="Helicase_C"/>
    <property type="match status" value="1"/>
</dbReference>
<dbReference type="PROSITE" id="PS51194">
    <property type="entry name" value="HELICASE_CTER"/>
    <property type="match status" value="1"/>
</dbReference>
<dbReference type="SMART" id="SM00490">
    <property type="entry name" value="HELICc"/>
    <property type="match status" value="1"/>
</dbReference>
<evidence type="ECO:0000256" key="3">
    <source>
        <dbReference type="ARBA" id="ARBA00022840"/>
    </source>
</evidence>
<evidence type="ECO:0000256" key="2">
    <source>
        <dbReference type="ARBA" id="ARBA00022801"/>
    </source>
</evidence>
<protein>
    <submittedName>
        <fullName evidence="7">Uncharacterized protein</fullName>
    </submittedName>
</protein>
<dbReference type="InterPro" id="IPR014001">
    <property type="entry name" value="Helicase_ATP-bd"/>
</dbReference>
<dbReference type="Gene3D" id="3.40.50.10810">
    <property type="entry name" value="Tandem AAA-ATPase domain"/>
    <property type="match status" value="1"/>
</dbReference>
<proteinExistence type="predicted"/>